<reference evidence="2" key="1">
    <citation type="submission" date="2016-10" db="EMBL/GenBank/DDBJ databases">
        <authorList>
            <person name="Jeantristanb JTB J.-T."/>
            <person name="Ricardo R."/>
        </authorList>
    </citation>
    <scope>NUCLEOTIDE SEQUENCE [LARGE SCALE GENOMIC DNA]</scope>
</reference>
<dbReference type="AlphaFoldDB" id="A0A2X0LF26"/>
<proteinExistence type="predicted"/>
<protein>
    <submittedName>
        <fullName evidence="1">BZ3500_MvSof-1268-A1-R1_Chr11-1g03130 protein</fullName>
    </submittedName>
</protein>
<dbReference type="Proteomes" id="UP000249723">
    <property type="component" value="Unassembled WGS sequence"/>
</dbReference>
<accession>A0A2X0LF26</accession>
<keyword evidence="2" id="KW-1185">Reference proteome</keyword>
<dbReference type="EMBL" id="FMWP01000138">
    <property type="protein sequence ID" value="SDA03690.1"/>
    <property type="molecule type" value="Genomic_DNA"/>
</dbReference>
<name>A0A2X0LF26_9BASI</name>
<sequence length="181" mass="20139">MQGCLDDYVYPRKAAMLILSSRCSSSARSSVPHQGSLRKPSECYSRVSESRARQWIKGGIVGVRRASTLHSMIRWALSLDATSTQASLESIIEQGSRSGDLHLDALGIRLVKRGFGRIVNVDDELTLKVKRTLRIQSAVNGPFGLFWPVTFFAVTELGELRLQTRHQKRAIQAQIALESEV</sequence>
<organism evidence="1 2">
    <name type="scientific">Microbotryum saponariae</name>
    <dbReference type="NCBI Taxonomy" id="289078"/>
    <lineage>
        <taxon>Eukaryota</taxon>
        <taxon>Fungi</taxon>
        <taxon>Dikarya</taxon>
        <taxon>Basidiomycota</taxon>
        <taxon>Pucciniomycotina</taxon>
        <taxon>Microbotryomycetes</taxon>
        <taxon>Microbotryales</taxon>
        <taxon>Microbotryaceae</taxon>
        <taxon>Microbotryum</taxon>
    </lineage>
</organism>
<evidence type="ECO:0000313" key="2">
    <source>
        <dbReference type="Proteomes" id="UP000249723"/>
    </source>
</evidence>
<evidence type="ECO:0000313" key="1">
    <source>
        <dbReference type="EMBL" id="SDA03690.1"/>
    </source>
</evidence>
<gene>
    <name evidence="1" type="ORF">BZ3500_MVSOF-1268-A1-R1_CHR11-1G03130</name>
</gene>